<dbReference type="InterPro" id="IPR013785">
    <property type="entry name" value="Aldolase_TIM"/>
</dbReference>
<dbReference type="RefSeq" id="WP_284239563.1">
    <property type="nucleotide sequence ID" value="NZ_BSSQ01000013.1"/>
</dbReference>
<dbReference type="InterPro" id="IPR003739">
    <property type="entry name" value="Lys_aminomutase/Glu_NH3_mut"/>
</dbReference>
<keyword evidence="1" id="KW-0408">Iron</keyword>
<gene>
    <name evidence="2" type="ORF">MU1_31280</name>
</gene>
<sequence length="346" mass="39150">MVQPMADNGRTAGLSEAERERLKKHFRVNDYYLNLIDWDDPKDPIRKNLIASAGESYRGIHDLNWEPAGCRHIYQSMVLLPVSQAVEGIAYIAEHAEVRKVVLTGDSLMLGLPKLRKIIEELRKIDHIGTIRLDSRIPVHNPMRIYEDHELLELLSQYSTPDKRIYLMTTINHPREITAEAKKAFNALHQAGVVVLNQTPIVKGVNNDPLLLGKLIDQLSQAGVSPYSFIINRPNSSYPESNLSLQTQFSIVQQAKELTAELGKRVRLLMAHDFGKVELLDVEGGKAYVKYHHYQEEGKGRFIMLDCPPEASWLEDLSEHDDHMVYLPSGQVNGASMKDVPASKEK</sequence>
<keyword evidence="1" id="KW-0411">Iron-sulfur</keyword>
<accession>A0ABQ6GEX7</accession>
<dbReference type="Gene3D" id="3.20.20.70">
    <property type="entry name" value="Aldolase class I"/>
    <property type="match status" value="2"/>
</dbReference>
<keyword evidence="3" id="KW-1185">Reference proteome</keyword>
<dbReference type="PANTHER" id="PTHR30538:SF0">
    <property type="entry name" value="L-LYSINE 2,3-AMINOMUTASE AQ_1632-RELATED"/>
    <property type="match status" value="1"/>
</dbReference>
<name>A0ABQ6GEX7_9BACL</name>
<dbReference type="EMBL" id="BSSQ01000013">
    <property type="protein sequence ID" value="GLX68783.1"/>
    <property type="molecule type" value="Genomic_DNA"/>
</dbReference>
<dbReference type="Proteomes" id="UP001157114">
    <property type="component" value="Unassembled WGS sequence"/>
</dbReference>
<organism evidence="2 3">
    <name type="scientific">Paenibacillus glycanilyticus</name>
    <dbReference type="NCBI Taxonomy" id="126569"/>
    <lineage>
        <taxon>Bacteria</taxon>
        <taxon>Bacillati</taxon>
        <taxon>Bacillota</taxon>
        <taxon>Bacilli</taxon>
        <taxon>Bacillales</taxon>
        <taxon>Paenibacillaceae</taxon>
        <taxon>Paenibacillus</taxon>
    </lineage>
</organism>
<comment type="caution">
    <text evidence="2">The sequence shown here is derived from an EMBL/GenBank/DDBJ whole genome shotgun (WGS) entry which is preliminary data.</text>
</comment>
<dbReference type="PANTHER" id="PTHR30538">
    <property type="entry name" value="LYSINE 2,3-AMINOMUTASE-RELATED"/>
    <property type="match status" value="1"/>
</dbReference>
<evidence type="ECO:0000313" key="3">
    <source>
        <dbReference type="Proteomes" id="UP001157114"/>
    </source>
</evidence>
<evidence type="ECO:0000256" key="1">
    <source>
        <dbReference type="ARBA" id="ARBA00022485"/>
    </source>
</evidence>
<dbReference type="InterPro" id="IPR058240">
    <property type="entry name" value="rSAM_sf"/>
</dbReference>
<dbReference type="SUPFAM" id="SSF102114">
    <property type="entry name" value="Radical SAM enzymes"/>
    <property type="match status" value="1"/>
</dbReference>
<protein>
    <submittedName>
        <fullName evidence="2">KamA family radical SAM protein</fullName>
    </submittedName>
</protein>
<proteinExistence type="predicted"/>
<reference evidence="2 3" key="1">
    <citation type="submission" date="2023-03" db="EMBL/GenBank/DDBJ databases">
        <title>Draft genome sequence of the bacteria which degrade cell wall of Tricholomamatutake.</title>
        <authorList>
            <person name="Konishi Y."/>
            <person name="Fukuta Y."/>
            <person name="Shirasaka N."/>
        </authorList>
    </citation>
    <scope>NUCLEOTIDE SEQUENCE [LARGE SCALE GENOMIC DNA]</scope>
    <source>
        <strain evidence="3">mu1</strain>
    </source>
</reference>
<keyword evidence="1" id="KW-0004">4Fe-4S</keyword>
<evidence type="ECO:0000313" key="2">
    <source>
        <dbReference type="EMBL" id="GLX68783.1"/>
    </source>
</evidence>
<keyword evidence="1" id="KW-0479">Metal-binding</keyword>